<dbReference type="Proteomes" id="UP000005959">
    <property type="component" value="Unassembled WGS sequence"/>
</dbReference>
<dbReference type="EMBL" id="AGCI01000108">
    <property type="protein sequence ID" value="EHM38051.1"/>
    <property type="molecule type" value="Genomic_DNA"/>
</dbReference>
<evidence type="ECO:0000256" key="7">
    <source>
        <dbReference type="ARBA" id="ARBA00022655"/>
    </source>
</evidence>
<dbReference type="GO" id="GO:0008677">
    <property type="term" value="F:2-dehydropantoate 2-reductase activity"/>
    <property type="evidence" value="ECO:0007669"/>
    <property type="project" value="UniProtKB-EC"/>
</dbReference>
<sequence>MYREGGQMKITVLGCGALGQLWLSALEQDGHDVQGWLRVPQPYCPVNIIQLDGRSYNKNLAANDPMHLAESQILLVTLKAWQVYNALAPLLPKMSPYCRIILLHNGMGSQDELPHVEQPLFQGVTTHAARHDGNTIIHVAAGATHIGPTNSAAIGQSNIAEVLHHALPDVAWHDNIMPAIWKKLAVNCVINPLTVIYNCRNGDLQKYMPHVVALVKEIAYVMEAEGYSTSPDSLLHYVTNVICMTADNYSSMYQDVLAQRHTEIDYITGYLLKMARKHGISLTENSHVFETIKRKEQTYERIGSGVSGSW</sequence>
<feature type="domain" description="Ketopantoate reductase C-terminal" evidence="14">
    <location>
        <begin position="175"/>
        <end position="296"/>
    </location>
</feature>
<evidence type="ECO:0000313" key="16">
    <source>
        <dbReference type="Proteomes" id="UP000005959"/>
    </source>
</evidence>
<dbReference type="EC" id="1.1.1.169" evidence="4 12"/>
<dbReference type="SUPFAM" id="SSF48179">
    <property type="entry name" value="6-phosphogluconate dehydrogenase C-terminal domain-like"/>
    <property type="match status" value="1"/>
</dbReference>
<gene>
    <name evidence="15" type="ORF">HMPREF0454_04565</name>
</gene>
<comment type="catalytic activity">
    <reaction evidence="11 12">
        <text>(R)-pantoate + NADP(+) = 2-dehydropantoate + NADPH + H(+)</text>
        <dbReference type="Rhea" id="RHEA:16233"/>
        <dbReference type="ChEBI" id="CHEBI:11561"/>
        <dbReference type="ChEBI" id="CHEBI:15378"/>
        <dbReference type="ChEBI" id="CHEBI:15980"/>
        <dbReference type="ChEBI" id="CHEBI:57783"/>
        <dbReference type="ChEBI" id="CHEBI:58349"/>
        <dbReference type="EC" id="1.1.1.169"/>
    </reaction>
</comment>
<evidence type="ECO:0000256" key="11">
    <source>
        <dbReference type="ARBA" id="ARBA00048793"/>
    </source>
</evidence>
<dbReference type="PATRIC" id="fig|1002364.3.peg.4100"/>
<evidence type="ECO:0000256" key="8">
    <source>
        <dbReference type="ARBA" id="ARBA00022857"/>
    </source>
</evidence>
<evidence type="ECO:0000256" key="10">
    <source>
        <dbReference type="ARBA" id="ARBA00032024"/>
    </source>
</evidence>
<comment type="caution">
    <text evidence="15">The sequence shown here is derived from an EMBL/GenBank/DDBJ whole genome shotgun (WGS) entry which is preliminary data.</text>
</comment>
<dbReference type="InterPro" id="IPR036291">
    <property type="entry name" value="NAD(P)-bd_dom_sf"/>
</dbReference>
<comment type="function">
    <text evidence="12">Catalyzes the NADPH-dependent reduction of ketopantoate into pantoic acid.</text>
</comment>
<evidence type="ECO:0000259" key="14">
    <source>
        <dbReference type="Pfam" id="PF08546"/>
    </source>
</evidence>
<evidence type="ECO:0000259" key="13">
    <source>
        <dbReference type="Pfam" id="PF02558"/>
    </source>
</evidence>
<dbReference type="InterPro" id="IPR013752">
    <property type="entry name" value="KPA_reductase"/>
</dbReference>
<dbReference type="InterPro" id="IPR008927">
    <property type="entry name" value="6-PGluconate_DH-like_C_sf"/>
</dbReference>
<dbReference type="PANTHER" id="PTHR43765">
    <property type="entry name" value="2-DEHYDROPANTOATE 2-REDUCTASE-RELATED"/>
    <property type="match status" value="1"/>
</dbReference>
<dbReference type="FunFam" id="1.10.1040.10:FF:000014">
    <property type="entry name" value="2-dehydropantoate 2-reductase"/>
    <property type="match status" value="1"/>
</dbReference>
<keyword evidence="7 12" id="KW-0566">Pantothenate biosynthesis</keyword>
<accession>G9YD67</accession>
<evidence type="ECO:0000313" key="15">
    <source>
        <dbReference type="EMBL" id="EHM38051.1"/>
    </source>
</evidence>
<keyword evidence="8 12" id="KW-0521">NADP</keyword>
<dbReference type="Pfam" id="PF08546">
    <property type="entry name" value="ApbA_C"/>
    <property type="match status" value="1"/>
</dbReference>
<dbReference type="FunFam" id="3.40.50.720:FF:000162">
    <property type="entry name" value="2-dehydropantoate 2-reductase"/>
    <property type="match status" value="1"/>
</dbReference>
<evidence type="ECO:0000256" key="2">
    <source>
        <dbReference type="ARBA" id="ARBA00004994"/>
    </source>
</evidence>
<dbReference type="GO" id="GO:0050661">
    <property type="term" value="F:NADP binding"/>
    <property type="evidence" value="ECO:0007669"/>
    <property type="project" value="TreeGrafter"/>
</dbReference>
<evidence type="ECO:0000256" key="12">
    <source>
        <dbReference type="RuleBase" id="RU362068"/>
    </source>
</evidence>
<proteinExistence type="inferred from homology"/>
<dbReference type="Gene3D" id="3.40.50.720">
    <property type="entry name" value="NAD(P)-binding Rossmann-like Domain"/>
    <property type="match status" value="1"/>
</dbReference>
<dbReference type="SUPFAM" id="SSF51735">
    <property type="entry name" value="NAD(P)-binding Rossmann-fold domains"/>
    <property type="match status" value="1"/>
</dbReference>
<dbReference type="Pfam" id="PF02558">
    <property type="entry name" value="ApbA"/>
    <property type="match status" value="1"/>
</dbReference>
<dbReference type="UniPathway" id="UPA00028">
    <property type="reaction ID" value="UER00004"/>
</dbReference>
<evidence type="ECO:0000256" key="9">
    <source>
        <dbReference type="ARBA" id="ARBA00023002"/>
    </source>
</evidence>
<evidence type="ECO:0000256" key="4">
    <source>
        <dbReference type="ARBA" id="ARBA00013014"/>
    </source>
</evidence>
<dbReference type="Gene3D" id="1.10.1040.10">
    <property type="entry name" value="N-(1-d-carboxylethyl)-l-norvaline Dehydrogenase, domain 2"/>
    <property type="match status" value="1"/>
</dbReference>
<evidence type="ECO:0000256" key="3">
    <source>
        <dbReference type="ARBA" id="ARBA00007870"/>
    </source>
</evidence>
<dbReference type="NCBIfam" id="TIGR00745">
    <property type="entry name" value="apbA_panE"/>
    <property type="match status" value="1"/>
</dbReference>
<reference evidence="15 16" key="1">
    <citation type="submission" date="2011-08" db="EMBL/GenBank/DDBJ databases">
        <authorList>
            <person name="Weinstock G."/>
            <person name="Sodergren E."/>
            <person name="Clifton S."/>
            <person name="Fulton L."/>
            <person name="Fulton B."/>
            <person name="Courtney L."/>
            <person name="Fronick C."/>
            <person name="Harrison M."/>
            <person name="Strong C."/>
            <person name="Farmer C."/>
            <person name="Delahaunty K."/>
            <person name="Markovic C."/>
            <person name="Hall O."/>
            <person name="Minx P."/>
            <person name="Tomlinson C."/>
            <person name="Mitreva M."/>
            <person name="Hou S."/>
            <person name="Chen J."/>
            <person name="Wollam A."/>
            <person name="Pepin K.H."/>
            <person name="Johnson M."/>
            <person name="Bhonagiri V."/>
            <person name="Zhang X."/>
            <person name="Suruliraj S."/>
            <person name="Warren W."/>
            <person name="Chinwalla A."/>
            <person name="Mardis E.R."/>
            <person name="Wilson R.K."/>
        </authorList>
    </citation>
    <scope>NUCLEOTIDE SEQUENCE [LARGE SCALE GENOMIC DNA]</scope>
    <source>
        <strain evidence="15 16">ATCC 51873</strain>
    </source>
</reference>
<comment type="pathway">
    <text evidence="2 12">Cofactor biosynthesis; (R)-pantothenate biosynthesis; (R)-pantoate from 3-methyl-2-oxobutanoate: step 2/2.</text>
</comment>
<dbReference type="InterPro" id="IPR013328">
    <property type="entry name" value="6PGD_dom2"/>
</dbReference>
<feature type="domain" description="Ketopantoate reductase N-terminal" evidence="13">
    <location>
        <begin position="10"/>
        <end position="150"/>
    </location>
</feature>
<dbReference type="InterPro" id="IPR013332">
    <property type="entry name" value="KPR_N"/>
</dbReference>
<evidence type="ECO:0000256" key="6">
    <source>
        <dbReference type="ARBA" id="ARBA00022490"/>
    </source>
</evidence>
<dbReference type="InterPro" id="IPR003710">
    <property type="entry name" value="ApbA"/>
</dbReference>
<organism evidence="15 16">
    <name type="scientific">Hafnia alvei ATCC 51873</name>
    <dbReference type="NCBI Taxonomy" id="1002364"/>
    <lineage>
        <taxon>Bacteria</taxon>
        <taxon>Pseudomonadati</taxon>
        <taxon>Pseudomonadota</taxon>
        <taxon>Gammaproteobacteria</taxon>
        <taxon>Enterobacterales</taxon>
        <taxon>Hafniaceae</taxon>
        <taxon>Hafnia</taxon>
    </lineage>
</organism>
<name>G9YD67_HAFAL</name>
<dbReference type="NCBIfam" id="NF005087">
    <property type="entry name" value="PRK06522.1-1"/>
    <property type="match status" value="1"/>
</dbReference>
<protein>
    <recommendedName>
        <fullName evidence="5 12">2-dehydropantoate 2-reductase</fullName>
        <ecNumber evidence="4 12">1.1.1.169</ecNumber>
    </recommendedName>
    <alternativeName>
        <fullName evidence="10 12">Ketopantoate reductase</fullName>
    </alternativeName>
</protein>
<evidence type="ECO:0000256" key="1">
    <source>
        <dbReference type="ARBA" id="ARBA00004496"/>
    </source>
</evidence>
<dbReference type="GO" id="GO:0005737">
    <property type="term" value="C:cytoplasm"/>
    <property type="evidence" value="ECO:0007669"/>
    <property type="project" value="UniProtKB-SubCell"/>
</dbReference>
<dbReference type="GO" id="GO:0015940">
    <property type="term" value="P:pantothenate biosynthetic process"/>
    <property type="evidence" value="ECO:0007669"/>
    <property type="project" value="UniProtKB-UniPathway"/>
</dbReference>
<dbReference type="AlphaFoldDB" id="G9YD67"/>
<evidence type="ECO:0000256" key="5">
    <source>
        <dbReference type="ARBA" id="ARBA00019465"/>
    </source>
</evidence>
<dbReference type="PANTHER" id="PTHR43765:SF2">
    <property type="entry name" value="2-DEHYDROPANTOATE 2-REDUCTASE"/>
    <property type="match status" value="1"/>
</dbReference>
<keyword evidence="9 12" id="KW-0560">Oxidoreductase</keyword>
<dbReference type="HOGENOM" id="CLU_031468_0_1_6"/>
<keyword evidence="6" id="KW-0963">Cytoplasm</keyword>
<comment type="subcellular location">
    <subcellularLocation>
        <location evidence="1">Cytoplasm</location>
    </subcellularLocation>
</comment>
<dbReference type="InterPro" id="IPR050838">
    <property type="entry name" value="Ketopantoate_reductase"/>
</dbReference>
<comment type="similarity">
    <text evidence="3 12">Belongs to the ketopantoate reductase family.</text>
</comment>